<keyword evidence="3" id="KW-1185">Reference proteome</keyword>
<dbReference type="AlphaFoldDB" id="A0A8T2V335"/>
<protein>
    <submittedName>
        <fullName evidence="2">Uncharacterized protein</fullName>
    </submittedName>
</protein>
<evidence type="ECO:0000256" key="1">
    <source>
        <dbReference type="SAM" id="MobiDB-lite"/>
    </source>
</evidence>
<feature type="region of interest" description="Disordered" evidence="1">
    <location>
        <begin position="1"/>
        <end position="43"/>
    </location>
</feature>
<organism evidence="2 3">
    <name type="scientific">Ceratopteris richardii</name>
    <name type="common">Triangle waterfern</name>
    <dbReference type="NCBI Taxonomy" id="49495"/>
    <lineage>
        <taxon>Eukaryota</taxon>
        <taxon>Viridiplantae</taxon>
        <taxon>Streptophyta</taxon>
        <taxon>Embryophyta</taxon>
        <taxon>Tracheophyta</taxon>
        <taxon>Polypodiopsida</taxon>
        <taxon>Polypodiidae</taxon>
        <taxon>Polypodiales</taxon>
        <taxon>Pteridineae</taxon>
        <taxon>Pteridaceae</taxon>
        <taxon>Parkerioideae</taxon>
        <taxon>Ceratopteris</taxon>
    </lineage>
</organism>
<sequence length="1239" mass="136373">MSSERPPGPRPNSGYGWMRGEKSPLGPSRFQVPSSQRIRPFARKPPEPLRRAVAACLSTLQHPNSEAVETLEDYLSSPSTVDLAYAVLLDHANAERDRSPPVVGRCVSLLKRYLVRYLPKHAMLQQVDTFCATLIAECGPPSSKTALGYPVAQSAGELSSSRQYGITSSGATKAVFASASLVKSLTYVRALVARHLPSNLLQSTRIAELSSAYTKRNRTLYNAFGSSGIQGPSHDKDSVKSIPLHGLEENDEFIAANILKWRWMGGKRNQCWTPLPVMTDSGGISRPQVKPLFEYCSMGAGALFMKSDFKIQKQQGKAAEKSLIPDNISEQLLQTSKVTTITDGGSTQSHLRAITHSKRQKSQSHVWNSALPKSTWRKRPRPLFQYKHYSEQQPLRLSNLEIEEVLSAFCVEGSIGSSTPSMARTSQVLHPGRVSLESADVAGSVLIKLIIDMYMEDSVTACPLTLSMLEGMLGSCTVAARVRCFDLILNLGVHAHLLEPMQMEEQTTLVEEPMSASTYLASIGGFSSSKRGLNLEEAFRAEERLELMQPQENSGTSKASAEKVDGATPEAVKLFELWLLQILFEMLLFLVQQMGETEESIWAAALSCLLYFVCDGGRIQRSRLHGLDIRVIKCLLDISWACAWAYELQCILVRIISNLMYIVPGDSEGNGGRNAKFDLQQLELVGGIEFVCVQYARANSAEAKSNLFCIVLDYILHELNMNNLSAGRSLPSVDDVQASVGALHLADSAEVLGFGFKYGVKNIGEGLFGTISAAMSRDIDSGRLNSSLLQEITTMFDVLISTFSHPEEEFFEQLSLTLSNEEASGTLNESSPGTQMVIQAWASLNSLLHSSNLSCRLHGYAWLVELLSKELIHDSEQVFDNELQQHLLNSSTSKVDEFSGAAELKSGFLRAINSFYGLLRSRKAFIRRGFIIVLERLLVACQNLSVSSFSVHPSEGEGIVDESKIEKLKSKLISLMNGALLQFVSANDTNHINILQMCNVLFSQLCITFPQPTSINCSNTFMRENMVFNRFGSYQNFGSKNLSTLTNSEIFNNKQFDCRDHVGNKSRSSVPISLAAMLLKGEAVAPKTLVANISTHLLYWPLLQLAGAATEDVTLGVAVGSQGRGCTPGGSSDVRAALLVLLIGKCSVQQSAYEEVGGEEFFRSLLDDMDARVAYYTASFLLKRMMVEDPEKYQRELHTLVFRAQQCNNEKLVENPYLQMCGIMQLSSDPGGLMAVNET</sequence>
<dbReference type="PANTHER" id="PTHR34958">
    <property type="entry name" value="CONDITIONAL LOSS-OF-GROWTH 1"/>
    <property type="match status" value="1"/>
</dbReference>
<name>A0A8T2V335_CERRI</name>
<evidence type="ECO:0000313" key="3">
    <source>
        <dbReference type="Proteomes" id="UP000825935"/>
    </source>
</evidence>
<dbReference type="InterPro" id="IPR016024">
    <property type="entry name" value="ARM-type_fold"/>
</dbReference>
<dbReference type="OMA" id="MAVQVQE"/>
<dbReference type="EMBL" id="CM035409">
    <property type="protein sequence ID" value="KAH7440214.1"/>
    <property type="molecule type" value="Genomic_DNA"/>
</dbReference>
<reference evidence="2" key="1">
    <citation type="submission" date="2021-08" db="EMBL/GenBank/DDBJ databases">
        <title>WGS assembly of Ceratopteris richardii.</title>
        <authorList>
            <person name="Marchant D.B."/>
            <person name="Chen G."/>
            <person name="Jenkins J."/>
            <person name="Shu S."/>
            <person name="Leebens-Mack J."/>
            <person name="Grimwood J."/>
            <person name="Schmutz J."/>
            <person name="Soltis P."/>
            <person name="Soltis D."/>
            <person name="Chen Z.-H."/>
        </authorList>
    </citation>
    <scope>NUCLEOTIDE SEQUENCE</scope>
    <source>
        <strain evidence="2">Whitten #5841</strain>
        <tissue evidence="2">Leaf</tissue>
    </source>
</reference>
<accession>A0A8T2V335</accession>
<dbReference type="PANTHER" id="PTHR34958:SF1">
    <property type="entry name" value="ARMADILLO-LIKE HELICAL DOMAIN-CONTAINING PROTEIN"/>
    <property type="match status" value="1"/>
</dbReference>
<dbReference type="Proteomes" id="UP000825935">
    <property type="component" value="Chromosome 4"/>
</dbReference>
<comment type="caution">
    <text evidence="2">The sequence shown here is derived from an EMBL/GenBank/DDBJ whole genome shotgun (WGS) entry which is preliminary data.</text>
</comment>
<proteinExistence type="predicted"/>
<dbReference type="OrthoDB" id="1905883at2759"/>
<evidence type="ECO:0000313" key="2">
    <source>
        <dbReference type="EMBL" id="KAH7440214.1"/>
    </source>
</evidence>
<gene>
    <name evidence="2" type="ORF">KP509_04G096700</name>
</gene>
<feature type="compositionally biased region" description="Pro residues" evidence="1">
    <location>
        <begin position="1"/>
        <end position="10"/>
    </location>
</feature>
<dbReference type="SUPFAM" id="SSF48371">
    <property type="entry name" value="ARM repeat"/>
    <property type="match status" value="1"/>
</dbReference>